<protein>
    <submittedName>
        <fullName evidence="2">CoA-binding domain protein</fullName>
    </submittedName>
</protein>
<feature type="domain" description="CoA-binding" evidence="1">
    <location>
        <begin position="51"/>
        <end position="144"/>
    </location>
</feature>
<dbReference type="Gene3D" id="3.40.50.720">
    <property type="entry name" value="NAD(P)-binding Rossmann-like Domain"/>
    <property type="match status" value="1"/>
</dbReference>
<reference evidence="2 3" key="1">
    <citation type="submission" date="2016-02" db="EMBL/GenBank/DDBJ databases">
        <authorList>
            <person name="Wen L."/>
            <person name="He K."/>
            <person name="Yang H."/>
        </authorList>
    </citation>
    <scope>NUCLEOTIDE SEQUENCE [LARGE SCALE GENOMIC DNA]</scope>
    <source>
        <strain evidence="2">ShG14-8</strain>
    </source>
</reference>
<evidence type="ECO:0000313" key="2">
    <source>
        <dbReference type="EMBL" id="KXS32171.1"/>
    </source>
</evidence>
<evidence type="ECO:0000313" key="3">
    <source>
        <dbReference type="Proteomes" id="UP000070578"/>
    </source>
</evidence>
<sequence>MGGEERQLGSVDHTQGKTPLICVAMVYYSRTPFQDIAMQFSNPDPDEILRLLNKVHSIAVVGLSPNEARPSFHVAQGLQGLGYRIIPVRPKVDAVLGEKAYADLESLPGQPDIVDVFRASEHVPAIVDSCIKLGIKNLWLQEGVIHEAAVQRATEAGITVVMNRCMWRDAVKFGAHSP</sequence>
<reference evidence="2 3" key="2">
    <citation type="submission" date="2016-03" db="EMBL/GenBank/DDBJ databases">
        <title>New uncultured bacterium of the family Gallionellaceae from acid mine drainage: description and reconstruction of genome based on metagenomic analysis of microbial community.</title>
        <authorList>
            <person name="Kadnikov V."/>
            <person name="Ivasenko D."/>
            <person name="Beletsky A."/>
            <person name="Mardanov A."/>
            <person name="Danilova E."/>
            <person name="Pimenov N."/>
            <person name="Karnachuk O."/>
            <person name="Ravin N."/>
        </authorList>
    </citation>
    <scope>NUCLEOTIDE SEQUENCE [LARGE SCALE GENOMIC DNA]</scope>
    <source>
        <strain evidence="2">ShG14-8</strain>
    </source>
</reference>
<dbReference type="PANTHER" id="PTHR33303">
    <property type="entry name" value="CYTOPLASMIC PROTEIN-RELATED"/>
    <property type="match status" value="1"/>
</dbReference>
<evidence type="ECO:0000259" key="1">
    <source>
        <dbReference type="SMART" id="SM00881"/>
    </source>
</evidence>
<accession>A0A139BT73</accession>
<dbReference type="SUPFAM" id="SSF51735">
    <property type="entry name" value="NAD(P)-binding Rossmann-fold domains"/>
    <property type="match status" value="1"/>
</dbReference>
<dbReference type="SMART" id="SM00881">
    <property type="entry name" value="CoA_binding"/>
    <property type="match status" value="1"/>
</dbReference>
<dbReference type="Pfam" id="PF13380">
    <property type="entry name" value="CoA_binding_2"/>
    <property type="match status" value="1"/>
</dbReference>
<dbReference type="PATRIC" id="fig|1796491.3.peg.1860"/>
<dbReference type="InterPro" id="IPR003781">
    <property type="entry name" value="CoA-bd"/>
</dbReference>
<dbReference type="Proteomes" id="UP000070578">
    <property type="component" value="Unassembled WGS sequence"/>
</dbReference>
<gene>
    <name evidence="2" type="ORF">AWT59_1697</name>
</gene>
<name>A0A139BT73_9PROT</name>
<dbReference type="EMBL" id="LSLI01000039">
    <property type="protein sequence ID" value="KXS32171.1"/>
    <property type="molecule type" value="Genomic_DNA"/>
</dbReference>
<dbReference type="PANTHER" id="PTHR33303:SF2">
    <property type="entry name" value="COA-BINDING DOMAIN-CONTAINING PROTEIN"/>
    <property type="match status" value="1"/>
</dbReference>
<comment type="caution">
    <text evidence="2">The sequence shown here is derived from an EMBL/GenBank/DDBJ whole genome shotgun (WGS) entry which is preliminary data.</text>
</comment>
<dbReference type="AlphaFoldDB" id="A0A139BT73"/>
<proteinExistence type="predicted"/>
<organism evidence="2 3">
    <name type="scientific">Candidatus Gallionella acididurans</name>
    <dbReference type="NCBI Taxonomy" id="1796491"/>
    <lineage>
        <taxon>Bacteria</taxon>
        <taxon>Pseudomonadati</taxon>
        <taxon>Pseudomonadota</taxon>
        <taxon>Betaproteobacteria</taxon>
        <taxon>Nitrosomonadales</taxon>
        <taxon>Gallionellaceae</taxon>
        <taxon>Gallionella</taxon>
    </lineage>
</organism>
<dbReference type="InterPro" id="IPR036291">
    <property type="entry name" value="NAD(P)-bd_dom_sf"/>
</dbReference>